<dbReference type="AlphaFoldDB" id="B0MBF0"/>
<dbReference type="EMBL" id="ABAX03000010">
    <property type="protein sequence ID" value="EDR98384.1"/>
    <property type="molecule type" value="Genomic_DNA"/>
</dbReference>
<gene>
    <name evidence="1" type="ORF">ANACAC_00967</name>
</gene>
<proteinExistence type="predicted"/>
<evidence type="ECO:0000313" key="1">
    <source>
        <dbReference type="EMBL" id="EDR98384.1"/>
    </source>
</evidence>
<protein>
    <submittedName>
        <fullName evidence="1">Uncharacterized protein</fullName>
    </submittedName>
</protein>
<evidence type="ECO:0000313" key="2">
    <source>
        <dbReference type="Proteomes" id="UP000004935"/>
    </source>
</evidence>
<reference evidence="1" key="1">
    <citation type="submission" date="2007-11" db="EMBL/GenBank/DDBJ databases">
        <authorList>
            <person name="Fulton L."/>
            <person name="Clifton S."/>
            <person name="Fulton B."/>
            <person name="Xu J."/>
            <person name="Minx P."/>
            <person name="Pepin K.H."/>
            <person name="Johnson M."/>
            <person name="Thiruvilangam P."/>
            <person name="Bhonagiri V."/>
            <person name="Nash W.E."/>
            <person name="Mardis E.R."/>
            <person name="Wilson R.K."/>
        </authorList>
    </citation>
    <scope>NUCLEOTIDE SEQUENCE [LARGE SCALE GENOMIC DNA]</scope>
    <source>
        <strain evidence="1">DSM 14662</strain>
    </source>
</reference>
<keyword evidence="2" id="KW-1185">Reference proteome</keyword>
<comment type="caution">
    <text evidence="1">The sequence shown here is derived from an EMBL/GenBank/DDBJ whole genome shotgun (WGS) entry which is preliminary data.</text>
</comment>
<reference evidence="1" key="2">
    <citation type="submission" date="2013-11" db="EMBL/GenBank/DDBJ databases">
        <title>Draft genome sequence of Anaerostipes caccae (DSM 14662).</title>
        <authorList>
            <person name="Sudarsanam P."/>
            <person name="Ley R."/>
            <person name="Guruge J."/>
            <person name="Turnbaugh P.J."/>
            <person name="Mahowald M."/>
            <person name="Liep D."/>
            <person name="Gordon J."/>
        </authorList>
    </citation>
    <scope>NUCLEOTIDE SEQUENCE</scope>
    <source>
        <strain evidence="1">DSM 14662</strain>
    </source>
</reference>
<accession>B0MBF0</accession>
<dbReference type="HOGENOM" id="CLU_206936_0_0_9"/>
<dbReference type="STRING" id="411490.ANACAC_00967"/>
<sequence length="41" mass="4694">MFLKKIKKTAVGWEKIRETLILSGEMTIMKIKNGGNTLDKQ</sequence>
<name>B0MBF0_ANACD</name>
<dbReference type="Proteomes" id="UP000004935">
    <property type="component" value="Unassembled WGS sequence"/>
</dbReference>
<organism evidence="1 2">
    <name type="scientific">Anaerostipes caccae (strain DSM 14662 / CCUG 47493 / JCM 13470 / NCIMB 13811 / L1-92)</name>
    <dbReference type="NCBI Taxonomy" id="411490"/>
    <lineage>
        <taxon>Bacteria</taxon>
        <taxon>Bacillati</taxon>
        <taxon>Bacillota</taxon>
        <taxon>Clostridia</taxon>
        <taxon>Lachnospirales</taxon>
        <taxon>Lachnospiraceae</taxon>
        <taxon>Anaerostipes</taxon>
    </lineage>
</organism>